<comment type="caution">
    <text evidence="1">The sequence shown here is derived from an EMBL/GenBank/DDBJ whole genome shotgun (WGS) entry which is preliminary data.</text>
</comment>
<evidence type="ECO:0000313" key="2">
    <source>
        <dbReference type="Proteomes" id="UP000239866"/>
    </source>
</evidence>
<gene>
    <name evidence="1" type="ORF">C7H09_06440</name>
</gene>
<name>A0A2T1KKM8_9GAMM</name>
<evidence type="ECO:0008006" key="3">
    <source>
        <dbReference type="Google" id="ProtNLM"/>
    </source>
</evidence>
<dbReference type="RefSeq" id="WP_106761779.1">
    <property type="nucleotide sequence ID" value="NZ_PXNP01000023.1"/>
</dbReference>
<dbReference type="AlphaFoldDB" id="A0A2T1KKM8"/>
<dbReference type="Proteomes" id="UP000239866">
    <property type="component" value="Unassembled WGS sequence"/>
</dbReference>
<evidence type="ECO:0000313" key="1">
    <source>
        <dbReference type="EMBL" id="PSF10578.1"/>
    </source>
</evidence>
<organism evidence="1 2">
    <name type="scientific">Marinobacter fuscus</name>
    <dbReference type="NCBI Taxonomy" id="2109942"/>
    <lineage>
        <taxon>Bacteria</taxon>
        <taxon>Pseudomonadati</taxon>
        <taxon>Pseudomonadota</taxon>
        <taxon>Gammaproteobacteria</taxon>
        <taxon>Pseudomonadales</taxon>
        <taxon>Marinobacteraceae</taxon>
        <taxon>Marinobacter</taxon>
    </lineage>
</organism>
<dbReference type="OrthoDB" id="6369971at2"/>
<dbReference type="EMBL" id="PXNP01000023">
    <property type="protein sequence ID" value="PSF10578.1"/>
    <property type="molecule type" value="Genomic_DNA"/>
</dbReference>
<reference evidence="1 2" key="1">
    <citation type="submission" date="2018-03" db="EMBL/GenBank/DDBJ databases">
        <title>Marinobacter brunus sp. nov., a marine bacterium of Gamma-proteobacteria isolated from the surface seawater of the South China Sea.</title>
        <authorList>
            <person name="Cheng H."/>
            <person name="Wu Y.-H."/>
            <person name="Xamxidin M."/>
            <person name="Xu X.-W."/>
        </authorList>
    </citation>
    <scope>NUCLEOTIDE SEQUENCE [LARGE SCALE GENOMIC DNA]</scope>
    <source>
        <strain evidence="1 2">NH169-3</strain>
    </source>
</reference>
<accession>A0A2T1KKM8</accession>
<keyword evidence="2" id="KW-1185">Reference proteome</keyword>
<proteinExistence type="predicted"/>
<sequence>MFQAIIDAFIDIVLFVPRWIFKLNVDVIEVLLGWLPVIDIQDPAVLASGIPGDVLYFTTMMELPYGLAAAGSALFARFVLRRIPLIGG</sequence>
<protein>
    <recommendedName>
        <fullName evidence="3">DUF2523 domain-containing protein</fullName>
    </recommendedName>
</protein>